<feature type="transmembrane region" description="Helical" evidence="5">
    <location>
        <begin position="76"/>
        <end position="94"/>
    </location>
</feature>
<name>A0ABU1DAC6_9HYPH</name>
<comment type="caution">
    <text evidence="7">The sequence shown here is derived from an EMBL/GenBank/DDBJ whole genome shotgun (WGS) entry which is preliminary data.</text>
</comment>
<feature type="transmembrane region" description="Helical" evidence="5">
    <location>
        <begin position="38"/>
        <end position="55"/>
    </location>
</feature>
<protein>
    <submittedName>
        <fullName evidence="7">NnrU family protein</fullName>
    </submittedName>
</protein>
<evidence type="ECO:0000256" key="5">
    <source>
        <dbReference type="SAM" id="Phobius"/>
    </source>
</evidence>
<dbReference type="EMBL" id="JADBEO010000001">
    <property type="protein sequence ID" value="MDR4305073.1"/>
    <property type="molecule type" value="Genomic_DNA"/>
</dbReference>
<evidence type="ECO:0000313" key="7">
    <source>
        <dbReference type="EMBL" id="MDR4305073.1"/>
    </source>
</evidence>
<gene>
    <name evidence="7" type="ORF">IHQ68_00330</name>
</gene>
<keyword evidence="3 5" id="KW-1133">Transmembrane helix</keyword>
<dbReference type="Pfam" id="PF07298">
    <property type="entry name" value="NnrU"/>
    <property type="match status" value="1"/>
</dbReference>
<evidence type="ECO:0000256" key="1">
    <source>
        <dbReference type="ARBA" id="ARBA00004141"/>
    </source>
</evidence>
<evidence type="ECO:0000256" key="4">
    <source>
        <dbReference type="ARBA" id="ARBA00023136"/>
    </source>
</evidence>
<dbReference type="RefSeq" id="WP_309388126.1">
    <property type="nucleotide sequence ID" value="NZ_JADBEO010000001.1"/>
</dbReference>
<keyword evidence="4 5" id="KW-0472">Membrane</keyword>
<evidence type="ECO:0000259" key="6">
    <source>
        <dbReference type="Pfam" id="PF07298"/>
    </source>
</evidence>
<feature type="transmembrane region" description="Helical" evidence="5">
    <location>
        <begin position="160"/>
        <end position="182"/>
    </location>
</feature>
<comment type="subcellular location">
    <subcellularLocation>
        <location evidence="1">Membrane</location>
        <topology evidence="1">Multi-pass membrane protein</topology>
    </subcellularLocation>
</comment>
<keyword evidence="8" id="KW-1185">Reference proteome</keyword>
<feature type="transmembrane region" description="Helical" evidence="5">
    <location>
        <begin position="114"/>
        <end position="140"/>
    </location>
</feature>
<accession>A0ABU1DAC6</accession>
<feature type="domain" description="NnrU" evidence="6">
    <location>
        <begin position="3"/>
        <end position="184"/>
    </location>
</feature>
<dbReference type="InterPro" id="IPR009915">
    <property type="entry name" value="NnrU_dom"/>
</dbReference>
<dbReference type="Proteomes" id="UP001181622">
    <property type="component" value="Unassembled WGS sequence"/>
</dbReference>
<evidence type="ECO:0000256" key="3">
    <source>
        <dbReference type="ARBA" id="ARBA00022989"/>
    </source>
</evidence>
<reference evidence="7" key="1">
    <citation type="submission" date="2020-10" db="EMBL/GenBank/DDBJ databases">
        <authorList>
            <person name="Abbas A."/>
            <person name="Razzaq R."/>
            <person name="Waqas M."/>
            <person name="Abbas N."/>
            <person name="Nielsen T.K."/>
            <person name="Hansen L.H."/>
            <person name="Hussain S."/>
            <person name="Shahid M."/>
        </authorList>
    </citation>
    <scope>NUCLEOTIDE SEQUENCE</scope>
    <source>
        <strain evidence="7">S14</strain>
    </source>
</reference>
<evidence type="ECO:0000256" key="2">
    <source>
        <dbReference type="ARBA" id="ARBA00022692"/>
    </source>
</evidence>
<sequence>MLLLVLGLAVFIGAHLFTRARGVRAGLIARLGEGPYKGLYSLVSLIGLVLIVLGWRTAPYVELWSPPVWTRHLAPLLVWPAFVLIFSAHLPGHIRAKAKHPMLAGLKLWATAHLIANGDLASVILFGSLLAYGVVARIALKRDERAHGAPARPASWQNDVIAAVIGTAAFLLFGAFLHPLLIGKPAFGM</sequence>
<proteinExistence type="predicted"/>
<evidence type="ECO:0000313" key="8">
    <source>
        <dbReference type="Proteomes" id="UP001181622"/>
    </source>
</evidence>
<organism evidence="7 8">
    <name type="scientific">Chelatococcus sambhunathii</name>
    <dbReference type="NCBI Taxonomy" id="363953"/>
    <lineage>
        <taxon>Bacteria</taxon>
        <taxon>Pseudomonadati</taxon>
        <taxon>Pseudomonadota</taxon>
        <taxon>Alphaproteobacteria</taxon>
        <taxon>Hyphomicrobiales</taxon>
        <taxon>Chelatococcaceae</taxon>
        <taxon>Chelatococcus</taxon>
    </lineage>
</organism>
<keyword evidence="2 5" id="KW-0812">Transmembrane</keyword>